<keyword evidence="1" id="KW-0812">Transmembrane</keyword>
<feature type="transmembrane region" description="Helical" evidence="1">
    <location>
        <begin position="119"/>
        <end position="140"/>
    </location>
</feature>
<evidence type="ECO:0008006" key="4">
    <source>
        <dbReference type="Google" id="ProtNLM"/>
    </source>
</evidence>
<proteinExistence type="predicted"/>
<dbReference type="RefSeq" id="WP_381539870.1">
    <property type="nucleotide sequence ID" value="NZ_JBHUGI010000035.1"/>
</dbReference>
<reference evidence="3" key="1">
    <citation type="journal article" date="2019" name="Int. J. Syst. Evol. Microbiol.">
        <title>The Global Catalogue of Microorganisms (GCM) 10K type strain sequencing project: providing services to taxonomists for standard genome sequencing and annotation.</title>
        <authorList>
            <consortium name="The Broad Institute Genomics Platform"/>
            <consortium name="The Broad Institute Genome Sequencing Center for Infectious Disease"/>
            <person name="Wu L."/>
            <person name="Ma J."/>
        </authorList>
    </citation>
    <scope>NUCLEOTIDE SEQUENCE [LARGE SCALE GENOMIC DNA]</scope>
    <source>
        <strain evidence="3">CGMCC 4.7177</strain>
    </source>
</reference>
<feature type="transmembrane region" description="Helical" evidence="1">
    <location>
        <begin position="94"/>
        <end position="113"/>
    </location>
</feature>
<sequence>MMGLLVRLRLYLKLWFTSFYTIVMMLFIPVVGVLLYNSGSYTIEDASSIIYEKAAPIWFIFILQWCFSIDMDSKFYSLVVTYPISRWRFIMERVLFSVLVFVSLLAIVTVSLMPIMGAFAWQSFLFTMPVYIAIAGFAVVGTVMINHSLGGLLAGIIIWVFFVFGATFLGNLNVILLKYGSVYTFVNGETGFFDDINRWILYNRLFYMMIGILLTGLAILQFNRKTT</sequence>
<accession>A0ABW4SJ70</accession>
<feature type="transmembrane region" description="Helical" evidence="1">
    <location>
        <begin position="12"/>
        <end position="35"/>
    </location>
</feature>
<dbReference type="Proteomes" id="UP001597218">
    <property type="component" value="Unassembled WGS sequence"/>
</dbReference>
<evidence type="ECO:0000313" key="3">
    <source>
        <dbReference type="Proteomes" id="UP001597218"/>
    </source>
</evidence>
<feature type="transmembrane region" description="Helical" evidence="1">
    <location>
        <begin position="55"/>
        <end position="73"/>
    </location>
</feature>
<gene>
    <name evidence="2" type="ORF">ACFSFY_16240</name>
</gene>
<dbReference type="EMBL" id="JBHUGI010000035">
    <property type="protein sequence ID" value="MFD1929593.1"/>
    <property type="molecule type" value="Genomic_DNA"/>
</dbReference>
<feature type="transmembrane region" description="Helical" evidence="1">
    <location>
        <begin position="152"/>
        <end position="179"/>
    </location>
</feature>
<feature type="transmembrane region" description="Helical" evidence="1">
    <location>
        <begin position="199"/>
        <end position="220"/>
    </location>
</feature>
<comment type="caution">
    <text evidence="2">The sequence shown here is derived from an EMBL/GenBank/DDBJ whole genome shotgun (WGS) entry which is preliminary data.</text>
</comment>
<protein>
    <recommendedName>
        <fullName evidence="4">ABC-2 type transport system permease protein</fullName>
    </recommendedName>
</protein>
<evidence type="ECO:0000256" key="1">
    <source>
        <dbReference type="SAM" id="Phobius"/>
    </source>
</evidence>
<keyword evidence="1" id="KW-1133">Transmembrane helix</keyword>
<organism evidence="2 3">
    <name type="scientific">Sporosarcina siberiensis</name>
    <dbReference type="NCBI Taxonomy" id="1365606"/>
    <lineage>
        <taxon>Bacteria</taxon>
        <taxon>Bacillati</taxon>
        <taxon>Bacillota</taxon>
        <taxon>Bacilli</taxon>
        <taxon>Bacillales</taxon>
        <taxon>Caryophanaceae</taxon>
        <taxon>Sporosarcina</taxon>
    </lineage>
</organism>
<keyword evidence="3" id="KW-1185">Reference proteome</keyword>
<keyword evidence="1" id="KW-0472">Membrane</keyword>
<name>A0ABW4SJ70_9BACL</name>
<evidence type="ECO:0000313" key="2">
    <source>
        <dbReference type="EMBL" id="MFD1929593.1"/>
    </source>
</evidence>